<keyword evidence="1" id="KW-0802">TPR repeat</keyword>
<dbReference type="SUPFAM" id="SSF48452">
    <property type="entry name" value="TPR-like"/>
    <property type="match status" value="2"/>
</dbReference>
<feature type="repeat" description="TPR" evidence="1">
    <location>
        <begin position="73"/>
        <end position="106"/>
    </location>
</feature>
<evidence type="ECO:0000313" key="4">
    <source>
        <dbReference type="Proteomes" id="UP000060345"/>
    </source>
</evidence>
<reference evidence="2 4" key="1">
    <citation type="submission" date="2015-07" db="EMBL/GenBank/DDBJ databases">
        <authorList>
            <person name="Noorani M."/>
        </authorList>
    </citation>
    <scope>NUCLEOTIDE SEQUENCE [LARGE SCALE GENOMIC DNA]</scope>
    <source>
        <strain evidence="2 4">W1435</strain>
    </source>
</reference>
<feature type="repeat" description="TPR" evidence="1">
    <location>
        <begin position="107"/>
        <end position="140"/>
    </location>
</feature>
<dbReference type="AlphaFoldDB" id="A0A0K1NGV3"/>
<dbReference type="Proteomes" id="UP000060345">
    <property type="component" value="Chromosome 1"/>
</dbReference>
<reference evidence="3 5" key="2">
    <citation type="submission" date="2021-03" db="EMBL/GenBank/DDBJ databases">
        <title>Human Oral Microbial Genomes.</title>
        <authorList>
            <person name="Johnston C.D."/>
            <person name="Chen T."/>
            <person name="Dewhirst F.E."/>
        </authorList>
    </citation>
    <scope>NUCLEOTIDE SEQUENCE [LARGE SCALE GENOMIC DNA]</scope>
    <source>
        <strain evidence="3 5">W1435</strain>
    </source>
</reference>
<evidence type="ECO:0000313" key="2">
    <source>
        <dbReference type="EMBL" id="AKU68314.1"/>
    </source>
</evidence>
<dbReference type="KEGG" id="pfus:ADJ77_00030"/>
<dbReference type="PROSITE" id="PS50005">
    <property type="entry name" value="TPR"/>
    <property type="match status" value="4"/>
</dbReference>
<name>A0A0K1NGV3_9BACT</name>
<dbReference type="EMBL" id="CP012074">
    <property type="protein sequence ID" value="AKU68314.1"/>
    <property type="molecule type" value="Genomic_DNA"/>
</dbReference>
<dbReference type="Pfam" id="PF13181">
    <property type="entry name" value="TPR_8"/>
    <property type="match status" value="2"/>
</dbReference>
<dbReference type="eggNOG" id="COG0457">
    <property type="taxonomic scope" value="Bacteria"/>
</dbReference>
<dbReference type="Gene3D" id="1.25.40.10">
    <property type="entry name" value="Tetratricopeptide repeat domain"/>
    <property type="match status" value="4"/>
</dbReference>
<organism evidence="2 4">
    <name type="scientific">Prevotella fusca JCM 17724</name>
    <dbReference type="NCBI Taxonomy" id="1236517"/>
    <lineage>
        <taxon>Bacteria</taxon>
        <taxon>Pseudomonadati</taxon>
        <taxon>Bacteroidota</taxon>
        <taxon>Bacteroidia</taxon>
        <taxon>Bacteroidales</taxon>
        <taxon>Prevotellaceae</taxon>
        <taxon>Prevotella</taxon>
    </lineage>
</organism>
<evidence type="ECO:0000313" key="5">
    <source>
        <dbReference type="Proteomes" id="UP000682005"/>
    </source>
</evidence>
<sequence>MFDNVILKGTKMRHTLLALALLGGSLAVYADRKDSLQSYNYFFLEALRQQDMGNLTAAFDLLRHAHDLNPQAPEVYYQLAGYYVDMKNDALAREYFEKAASLDPENSTYQEKLGQLYVTQKDYPNAIKAYERLYSSNKTRSDVLQLLYQLYGSQNDFKMMISTLERLETVEGTNEQISLSKMQIYEQMGEKRKEYDELKALVDSHPLDLNYRVMFGNWLLQNGKKKEALQKYHDVLKEDPDNSLAKLSMMDYYNNIGDKTTVKTILQELLQSSKTEQNTKMELLRQVITSSQKDNNPDSTEVMRLFSVALVGPQQDADILMLKAAYMILRKKPKAEINRIYEQAIEVEPDNSRARAALIQNIWETEDYDKVIAICRPAIEYNPDEMAFYYFQGMAQFQKHDIDAALETFRKGVGQIKPDSNPDIVSDFYAIMGDILHEKGRNDEAFQAYDSCLQWKPDNTAALNNYAYYLSVENKNLTKAEQMSYKTIKAEPENSTFLDTYAWILFQQKRYEEAKIYIEQAIRSDSTLSGVVKEHAGDIYAQTGDMEKALDYWQQSLKGGNESATLKKKIQLKKYIAE</sequence>
<gene>
    <name evidence="2" type="ORF">ADJ77_00030</name>
    <name evidence="3" type="ORF">J5A51_07175</name>
</gene>
<dbReference type="EMBL" id="CP072370">
    <property type="protein sequence ID" value="QUB87253.1"/>
    <property type="molecule type" value="Genomic_DNA"/>
</dbReference>
<feature type="repeat" description="TPR" evidence="1">
    <location>
        <begin position="209"/>
        <end position="242"/>
    </location>
</feature>
<proteinExistence type="predicted"/>
<dbReference type="Pfam" id="PF13429">
    <property type="entry name" value="TPR_15"/>
    <property type="match status" value="1"/>
</dbReference>
<dbReference type="RefSeq" id="WP_050695888.1">
    <property type="nucleotide sequence ID" value="NZ_CP012074.1"/>
</dbReference>
<dbReference type="PANTHER" id="PTHR12558">
    <property type="entry name" value="CELL DIVISION CYCLE 16,23,27"/>
    <property type="match status" value="1"/>
</dbReference>
<dbReference type="InterPro" id="IPR019734">
    <property type="entry name" value="TPR_rpt"/>
</dbReference>
<protein>
    <submittedName>
        <fullName evidence="3">Tetratricopeptide repeat protein</fullName>
    </submittedName>
</protein>
<dbReference type="Proteomes" id="UP000682005">
    <property type="component" value="Chromosome 1"/>
</dbReference>
<dbReference type="InterPro" id="IPR011990">
    <property type="entry name" value="TPR-like_helical_dom_sf"/>
</dbReference>
<feature type="repeat" description="TPR" evidence="1">
    <location>
        <begin position="426"/>
        <end position="459"/>
    </location>
</feature>
<keyword evidence="5" id="KW-1185">Reference proteome</keyword>
<accession>A0A0K1NGV3</accession>
<dbReference type="Pfam" id="PF13432">
    <property type="entry name" value="TPR_16"/>
    <property type="match status" value="1"/>
</dbReference>
<evidence type="ECO:0000313" key="3">
    <source>
        <dbReference type="EMBL" id="QUB87253.1"/>
    </source>
</evidence>
<dbReference type="SMART" id="SM00028">
    <property type="entry name" value="TPR"/>
    <property type="match status" value="8"/>
</dbReference>
<dbReference type="PANTHER" id="PTHR12558:SF13">
    <property type="entry name" value="CELL DIVISION CYCLE PROTEIN 27 HOMOLOG"/>
    <property type="match status" value="1"/>
</dbReference>
<dbReference type="STRING" id="1236517.ADJ77_00030"/>
<evidence type="ECO:0000256" key="1">
    <source>
        <dbReference type="PROSITE-ProRule" id="PRU00339"/>
    </source>
</evidence>